<comment type="similarity">
    <text evidence="4 27">Belongs to the Nudix hydrolase family.</text>
</comment>
<dbReference type="GO" id="GO:0008828">
    <property type="term" value="F:dATP diphosphatase activity"/>
    <property type="evidence" value="ECO:0007669"/>
    <property type="project" value="UniProtKB-EC"/>
</dbReference>
<dbReference type="STRING" id="92696.A0A4V2MX58"/>
<evidence type="ECO:0000256" key="22">
    <source>
        <dbReference type="ARBA" id="ARBA00032071"/>
    </source>
</evidence>
<comment type="catalytic activity">
    <reaction evidence="24">
        <text>O(6)-methyl-dGTP + H2O = O(6)-methyl-dGMP + diphosphate + H(+)</text>
        <dbReference type="Rhea" id="RHEA:67600"/>
        <dbReference type="ChEBI" id="CHEBI:15377"/>
        <dbReference type="ChEBI" id="CHEBI:15378"/>
        <dbReference type="ChEBI" id="CHEBI:33019"/>
        <dbReference type="ChEBI" id="CHEBI:169974"/>
        <dbReference type="ChEBI" id="CHEBI:169975"/>
    </reaction>
    <physiologicalReaction direction="left-to-right" evidence="24">
        <dbReference type="Rhea" id="RHEA:67601"/>
    </physiologicalReaction>
</comment>
<evidence type="ECO:0000256" key="26">
    <source>
        <dbReference type="ARBA" id="ARBA00053094"/>
    </source>
</evidence>
<comment type="subunit">
    <text evidence="5">Monomer.</text>
</comment>
<evidence type="ECO:0000256" key="25">
    <source>
        <dbReference type="ARBA" id="ARBA00049032"/>
    </source>
</evidence>
<dbReference type="Pfam" id="PF00293">
    <property type="entry name" value="NUDIX"/>
    <property type="match status" value="1"/>
</dbReference>
<dbReference type="PROSITE" id="PS51462">
    <property type="entry name" value="NUDIX"/>
    <property type="match status" value="1"/>
</dbReference>
<name>A0A4V2MX58_9APHY</name>
<evidence type="ECO:0000313" key="30">
    <source>
        <dbReference type="Proteomes" id="UP000292702"/>
    </source>
</evidence>
<evidence type="ECO:0000256" key="15">
    <source>
        <dbReference type="ARBA" id="ARBA00024596"/>
    </source>
</evidence>
<evidence type="ECO:0000256" key="14">
    <source>
        <dbReference type="ARBA" id="ARBA00024486"/>
    </source>
</evidence>
<dbReference type="SUPFAM" id="SSF55811">
    <property type="entry name" value="Nudix"/>
    <property type="match status" value="1"/>
</dbReference>
<reference evidence="29 30" key="1">
    <citation type="submission" date="2018-11" db="EMBL/GenBank/DDBJ databases">
        <title>Genome assembly of Steccherinum ochraceum LE-BIN_3174, the white-rot fungus of the Steccherinaceae family (The Residual Polyporoid clade, Polyporales, Basidiomycota).</title>
        <authorList>
            <person name="Fedorova T.V."/>
            <person name="Glazunova O.A."/>
            <person name="Landesman E.O."/>
            <person name="Moiseenko K.V."/>
            <person name="Psurtseva N.V."/>
            <person name="Savinova O.S."/>
            <person name="Shakhova N.V."/>
            <person name="Tyazhelova T.V."/>
            <person name="Vasina D.V."/>
        </authorList>
    </citation>
    <scope>NUCLEOTIDE SEQUENCE [LARGE SCALE GENOMIC DNA]</scope>
    <source>
        <strain evidence="29 30">LE-BIN_3174</strain>
    </source>
</reference>
<dbReference type="PANTHER" id="PTHR43758">
    <property type="entry name" value="7,8-DIHYDRO-8-OXOGUANINE TRIPHOSPHATASE"/>
    <property type="match status" value="1"/>
</dbReference>
<evidence type="ECO:0000259" key="28">
    <source>
        <dbReference type="PROSITE" id="PS51462"/>
    </source>
</evidence>
<evidence type="ECO:0000256" key="10">
    <source>
        <dbReference type="ARBA" id="ARBA00022884"/>
    </source>
</evidence>
<dbReference type="GO" id="GO:0005634">
    <property type="term" value="C:nucleus"/>
    <property type="evidence" value="ECO:0007669"/>
    <property type="project" value="UniProtKB-SubCell"/>
</dbReference>
<comment type="catalytic activity">
    <reaction evidence="13">
        <text>2-oxo-dATP + H2O = 2-oxo-dAMP + diphosphate + H(+)</text>
        <dbReference type="Rhea" id="RHEA:31583"/>
        <dbReference type="ChEBI" id="CHEBI:15377"/>
        <dbReference type="ChEBI" id="CHEBI:15378"/>
        <dbReference type="ChEBI" id="CHEBI:33019"/>
        <dbReference type="ChEBI" id="CHEBI:63212"/>
        <dbReference type="ChEBI" id="CHEBI:77897"/>
        <dbReference type="EC" id="3.6.1.56"/>
    </reaction>
    <physiologicalReaction direction="left-to-right" evidence="13">
        <dbReference type="Rhea" id="RHEA:31584"/>
    </physiologicalReaction>
</comment>
<dbReference type="CDD" id="cd03427">
    <property type="entry name" value="NUDIX_MTH1_Nudt1"/>
    <property type="match status" value="1"/>
</dbReference>
<evidence type="ECO:0000256" key="7">
    <source>
        <dbReference type="ARBA" id="ARBA00022723"/>
    </source>
</evidence>
<keyword evidence="9" id="KW-0460">Magnesium</keyword>
<comment type="catalytic activity">
    <reaction evidence="23">
        <text>N(6)-methyl-ATP + H2O = N(6)-methyl-AMP + diphosphate + H(+)</text>
        <dbReference type="Rhea" id="RHEA:67608"/>
        <dbReference type="ChEBI" id="CHEBI:15377"/>
        <dbReference type="ChEBI" id="CHEBI:15378"/>
        <dbReference type="ChEBI" id="CHEBI:33019"/>
        <dbReference type="ChEBI" id="CHEBI:144842"/>
        <dbReference type="ChEBI" id="CHEBI:172873"/>
    </reaction>
    <physiologicalReaction direction="left-to-right" evidence="23">
        <dbReference type="Rhea" id="RHEA:67609"/>
    </physiologicalReaction>
</comment>
<evidence type="ECO:0000256" key="12">
    <source>
        <dbReference type="ARBA" id="ARBA00024448"/>
    </source>
</evidence>
<evidence type="ECO:0000313" key="29">
    <source>
        <dbReference type="EMBL" id="TCD68857.1"/>
    </source>
</evidence>
<dbReference type="GO" id="GO:0042262">
    <property type="term" value="P:DNA protection"/>
    <property type="evidence" value="ECO:0007669"/>
    <property type="project" value="InterPro"/>
</dbReference>
<evidence type="ECO:0000256" key="4">
    <source>
        <dbReference type="ARBA" id="ARBA00005582"/>
    </source>
</evidence>
<dbReference type="GO" id="GO:0046872">
    <property type="term" value="F:metal ion binding"/>
    <property type="evidence" value="ECO:0007669"/>
    <property type="project" value="UniProtKB-KW"/>
</dbReference>
<dbReference type="EC" id="3.6.1.56" evidence="16"/>
<keyword evidence="30" id="KW-1185">Reference proteome</keyword>
<dbReference type="GO" id="GO:0003723">
    <property type="term" value="F:RNA binding"/>
    <property type="evidence" value="ECO:0007669"/>
    <property type="project" value="UniProtKB-KW"/>
</dbReference>
<dbReference type="AlphaFoldDB" id="A0A4V2MX58"/>
<comment type="catalytic activity">
    <reaction evidence="12">
        <text>8-oxo-dATP + H2O = 8-oxo-dAMP + diphosphate + H(+)</text>
        <dbReference type="Rhea" id="RHEA:65396"/>
        <dbReference type="ChEBI" id="CHEBI:15377"/>
        <dbReference type="ChEBI" id="CHEBI:15378"/>
        <dbReference type="ChEBI" id="CHEBI:33019"/>
        <dbReference type="ChEBI" id="CHEBI:71361"/>
        <dbReference type="ChEBI" id="CHEBI:172871"/>
    </reaction>
    <physiologicalReaction direction="left-to-right" evidence="12">
        <dbReference type="Rhea" id="RHEA:65397"/>
    </physiologicalReaction>
</comment>
<evidence type="ECO:0000256" key="9">
    <source>
        <dbReference type="ARBA" id="ARBA00022842"/>
    </source>
</evidence>
<dbReference type="PRINTS" id="PR00502">
    <property type="entry name" value="NUDIXFAMILY"/>
</dbReference>
<dbReference type="InterPro" id="IPR003563">
    <property type="entry name" value="8ODP"/>
</dbReference>
<dbReference type="Proteomes" id="UP000292702">
    <property type="component" value="Unassembled WGS sequence"/>
</dbReference>
<dbReference type="GO" id="GO:0008413">
    <property type="term" value="F:8-oxo-7,8-dihydroguanosine triphosphate pyrophosphatase activity"/>
    <property type="evidence" value="ECO:0007669"/>
    <property type="project" value="InterPro"/>
</dbReference>
<keyword evidence="7" id="KW-0479">Metal-binding</keyword>
<evidence type="ECO:0000256" key="16">
    <source>
        <dbReference type="ARBA" id="ARBA00026103"/>
    </source>
</evidence>
<evidence type="ECO:0000256" key="2">
    <source>
        <dbReference type="ARBA" id="ARBA00004123"/>
    </source>
</evidence>
<evidence type="ECO:0000256" key="5">
    <source>
        <dbReference type="ARBA" id="ARBA00011245"/>
    </source>
</evidence>
<dbReference type="InterPro" id="IPR015797">
    <property type="entry name" value="NUDIX_hydrolase-like_dom_sf"/>
</dbReference>
<dbReference type="InterPro" id="IPR000086">
    <property type="entry name" value="NUDIX_hydrolase_dom"/>
</dbReference>
<evidence type="ECO:0000256" key="11">
    <source>
        <dbReference type="ARBA" id="ARBA00023242"/>
    </source>
</evidence>
<keyword evidence="8 27" id="KW-0378">Hydrolase</keyword>
<evidence type="ECO:0000256" key="27">
    <source>
        <dbReference type="RuleBase" id="RU003476"/>
    </source>
</evidence>
<evidence type="ECO:0000256" key="18">
    <source>
        <dbReference type="ARBA" id="ARBA00029673"/>
    </source>
</evidence>
<dbReference type="OrthoDB" id="447842at2759"/>
<keyword evidence="6" id="KW-0963">Cytoplasm</keyword>
<protein>
    <recommendedName>
        <fullName evidence="17">Oxidized purine nucleoside triphosphate hydrolase</fullName>
        <ecNumber evidence="16">3.6.1.56</ecNumber>
    </recommendedName>
    <alternativeName>
        <fullName evidence="21">2-hydroxy-dATP diphosphatase</fullName>
    </alternativeName>
    <alternativeName>
        <fullName evidence="20">7,8-dihydro-8-oxoguanine triphosphatase</fullName>
    </alternativeName>
    <alternativeName>
        <fullName evidence="19">8-oxo-dGTPase</fullName>
    </alternativeName>
    <alternativeName>
        <fullName evidence="22">Methylated purine nucleoside triphosphate hydrolase</fullName>
    </alternativeName>
    <alternativeName>
        <fullName evidence="18">Nucleoside diphosphate-linked moiety X motif 1</fullName>
    </alternativeName>
</protein>
<keyword evidence="10" id="KW-0694">RNA-binding</keyword>
<feature type="domain" description="Nudix hydrolase" evidence="28">
    <location>
        <begin position="31"/>
        <end position="167"/>
    </location>
</feature>
<dbReference type="InterPro" id="IPR020084">
    <property type="entry name" value="NUDIX_hydrolase_CS"/>
</dbReference>
<organism evidence="29 30">
    <name type="scientific">Steccherinum ochraceum</name>
    <dbReference type="NCBI Taxonomy" id="92696"/>
    <lineage>
        <taxon>Eukaryota</taxon>
        <taxon>Fungi</taxon>
        <taxon>Dikarya</taxon>
        <taxon>Basidiomycota</taxon>
        <taxon>Agaricomycotina</taxon>
        <taxon>Agaricomycetes</taxon>
        <taxon>Polyporales</taxon>
        <taxon>Steccherinaceae</taxon>
        <taxon>Steccherinum</taxon>
    </lineage>
</organism>
<dbReference type="InterPro" id="IPR020476">
    <property type="entry name" value="Nudix_hydrolase"/>
</dbReference>
<comment type="catalytic activity">
    <reaction evidence="14">
        <text>8-oxo-dGTP + H2O = 8-oxo-dGMP + diphosphate + H(+)</text>
        <dbReference type="Rhea" id="RHEA:31575"/>
        <dbReference type="ChEBI" id="CHEBI:15377"/>
        <dbReference type="ChEBI" id="CHEBI:15378"/>
        <dbReference type="ChEBI" id="CHEBI:33019"/>
        <dbReference type="ChEBI" id="CHEBI:63224"/>
        <dbReference type="ChEBI" id="CHEBI:77896"/>
    </reaction>
    <physiologicalReaction direction="left-to-right" evidence="14">
        <dbReference type="Rhea" id="RHEA:31576"/>
    </physiologicalReaction>
</comment>
<gene>
    <name evidence="29" type="ORF">EIP91_009571</name>
</gene>
<evidence type="ECO:0000256" key="1">
    <source>
        <dbReference type="ARBA" id="ARBA00001946"/>
    </source>
</evidence>
<evidence type="ECO:0000256" key="17">
    <source>
        <dbReference type="ARBA" id="ARBA00026218"/>
    </source>
</evidence>
<dbReference type="PANTHER" id="PTHR43758:SF2">
    <property type="entry name" value="OXIDIZED PURINE NUCLEOSIDE TRIPHOSPHATE HYDROLASE"/>
    <property type="match status" value="1"/>
</dbReference>
<dbReference type="EMBL" id="RWJN01000055">
    <property type="protein sequence ID" value="TCD68857.1"/>
    <property type="molecule type" value="Genomic_DNA"/>
</dbReference>
<dbReference type="PROSITE" id="PS00893">
    <property type="entry name" value="NUDIX_BOX"/>
    <property type="match status" value="1"/>
</dbReference>
<proteinExistence type="inferred from homology"/>
<comment type="cofactor">
    <cofactor evidence="1">
        <name>Mg(2+)</name>
        <dbReference type="ChEBI" id="CHEBI:18420"/>
    </cofactor>
</comment>
<evidence type="ECO:0000256" key="6">
    <source>
        <dbReference type="ARBA" id="ARBA00022490"/>
    </source>
</evidence>
<dbReference type="Gene3D" id="3.90.79.10">
    <property type="entry name" value="Nucleoside Triphosphate Pyrophosphohydrolase"/>
    <property type="match status" value="1"/>
</dbReference>
<evidence type="ECO:0000256" key="21">
    <source>
        <dbReference type="ARBA" id="ARBA00031927"/>
    </source>
</evidence>
<evidence type="ECO:0000256" key="20">
    <source>
        <dbReference type="ARBA" id="ARBA00030682"/>
    </source>
</evidence>
<accession>A0A4V2MX58</accession>
<dbReference type="PRINTS" id="PR01403">
    <property type="entry name" value="8OXTPHPHTASE"/>
</dbReference>
<sequence>MADVPPGVVHSEPLVETASGGADVKWTAYEKTKQYTNAFILQDGKILLGYKKRGIGEGLWNGFGGKVEPGETPAQAAVRELKEEAGIEAPLRECGTLFFHVPGLENAFDIRLFVANEYSGEIIETDEMRPRWFSTGDATADLEPIPYAKMWADDVYWIPHLLAGEKFAGRADFTADSNTMTKYWFGKEVEA</sequence>
<evidence type="ECO:0000256" key="24">
    <source>
        <dbReference type="ARBA" id="ARBA00048894"/>
    </source>
</evidence>
<comment type="caution">
    <text evidence="29">The sequence shown here is derived from an EMBL/GenBank/DDBJ whole genome shotgun (WGS) entry which is preliminary data.</text>
</comment>
<evidence type="ECO:0000256" key="8">
    <source>
        <dbReference type="ARBA" id="ARBA00022801"/>
    </source>
</evidence>
<keyword evidence="11" id="KW-0539">Nucleus</keyword>
<comment type="function">
    <text evidence="26">Oxidized purine nucleoside triphosphate hydrolase which is a prominent sanitizer of the oxidized nucleotide pool. Catalyzes the hydrolysis of 2-oxo-dATP (2-hydroxy-dATP) into 2-oxo-dAMP. Also has a significant hydrolase activity toward 2-oxo-ATP, 8-oxo-dGTP and 8-oxo-dATP. Through the hydrolysis of oxidized purine nucleoside triphosphates, prevents their incorporation into DNA and the subsequent transversions A:T to C:G and G:C to T:A. Also catalyzes the hydrolysis of methylated purine nucleoside triphosphate preventing their integration into DNA. Through this antimutagenic activity protects cells from oxidative stress.</text>
</comment>
<comment type="catalytic activity">
    <reaction evidence="15">
        <text>2-oxo-ATP + H2O = 2-oxo-AMP + diphosphate + H(+)</text>
        <dbReference type="Rhea" id="RHEA:67392"/>
        <dbReference type="ChEBI" id="CHEBI:15377"/>
        <dbReference type="ChEBI" id="CHEBI:15378"/>
        <dbReference type="ChEBI" id="CHEBI:33019"/>
        <dbReference type="ChEBI" id="CHEBI:71395"/>
        <dbReference type="ChEBI" id="CHEBI:172878"/>
    </reaction>
    <physiologicalReaction direction="left-to-right" evidence="15">
        <dbReference type="Rhea" id="RHEA:67393"/>
    </physiologicalReaction>
</comment>
<dbReference type="GO" id="GO:0005737">
    <property type="term" value="C:cytoplasm"/>
    <property type="evidence" value="ECO:0007669"/>
    <property type="project" value="UniProtKB-SubCell"/>
</dbReference>
<evidence type="ECO:0000256" key="23">
    <source>
        <dbReference type="ARBA" id="ARBA00048002"/>
    </source>
</evidence>
<evidence type="ECO:0000256" key="13">
    <source>
        <dbReference type="ARBA" id="ARBA00024459"/>
    </source>
</evidence>
<evidence type="ECO:0000256" key="19">
    <source>
        <dbReference type="ARBA" id="ARBA00030634"/>
    </source>
</evidence>
<comment type="catalytic activity">
    <reaction evidence="25">
        <text>N(6)-methyl-dATP + H2O = N(6)-methyl-dAMP + diphosphate + H(+)</text>
        <dbReference type="Rhea" id="RHEA:67604"/>
        <dbReference type="ChEBI" id="CHEBI:15377"/>
        <dbReference type="ChEBI" id="CHEBI:15378"/>
        <dbReference type="ChEBI" id="CHEBI:33019"/>
        <dbReference type="ChEBI" id="CHEBI:169976"/>
        <dbReference type="ChEBI" id="CHEBI:172872"/>
    </reaction>
    <physiologicalReaction direction="left-to-right" evidence="25">
        <dbReference type="Rhea" id="RHEA:67605"/>
    </physiologicalReaction>
</comment>
<comment type="subcellular location">
    <subcellularLocation>
        <location evidence="3">Cytoplasm</location>
    </subcellularLocation>
    <subcellularLocation>
        <location evidence="2">Nucleus</location>
    </subcellularLocation>
</comment>
<evidence type="ECO:0000256" key="3">
    <source>
        <dbReference type="ARBA" id="ARBA00004496"/>
    </source>
</evidence>